<evidence type="ECO:0000256" key="1">
    <source>
        <dbReference type="ARBA" id="ARBA00022729"/>
    </source>
</evidence>
<name>A0A2V1H2X3_9GAMM</name>
<dbReference type="InterPro" id="IPR002372">
    <property type="entry name" value="PQQ_rpt_dom"/>
</dbReference>
<keyword evidence="4" id="KW-0449">Lipoprotein</keyword>
<comment type="similarity">
    <text evidence="4">Belongs to the BamB family.</text>
</comment>
<evidence type="ECO:0000313" key="7">
    <source>
        <dbReference type="Proteomes" id="UP000244906"/>
    </source>
</evidence>
<evidence type="ECO:0000259" key="5">
    <source>
        <dbReference type="Pfam" id="PF13360"/>
    </source>
</evidence>
<dbReference type="PANTHER" id="PTHR34512">
    <property type="entry name" value="CELL SURFACE PROTEIN"/>
    <property type="match status" value="1"/>
</dbReference>
<protein>
    <recommendedName>
        <fullName evidence="4">Outer membrane protein assembly factor BamB</fullName>
    </recommendedName>
</protein>
<comment type="caution">
    <text evidence="6">The sequence shown here is derived from an EMBL/GenBank/DDBJ whole genome shotgun (WGS) entry which is preliminary data.</text>
</comment>
<evidence type="ECO:0000313" key="6">
    <source>
        <dbReference type="EMBL" id="PVZ72330.1"/>
    </source>
</evidence>
<dbReference type="AlphaFoldDB" id="A0A2V1H2X3"/>
<dbReference type="InterPro" id="IPR017687">
    <property type="entry name" value="BamB"/>
</dbReference>
<gene>
    <name evidence="4 6" type="primary">bamB</name>
    <name evidence="6" type="ORF">DC094_04805</name>
</gene>
<organism evidence="6 7">
    <name type="scientific">Pelagibaculum spongiae</name>
    <dbReference type="NCBI Taxonomy" id="2080658"/>
    <lineage>
        <taxon>Bacteria</taxon>
        <taxon>Pseudomonadati</taxon>
        <taxon>Pseudomonadota</taxon>
        <taxon>Gammaproteobacteria</taxon>
        <taxon>Oceanospirillales</taxon>
        <taxon>Pelagibaculum</taxon>
    </lineage>
</organism>
<dbReference type="NCBIfam" id="TIGR03300">
    <property type="entry name" value="assembly_YfgL"/>
    <property type="match status" value="1"/>
</dbReference>
<dbReference type="Gene3D" id="2.130.10.10">
    <property type="entry name" value="YVTN repeat-like/Quinoprotein amine dehydrogenase"/>
    <property type="match status" value="1"/>
</dbReference>
<dbReference type="GO" id="GO:0043165">
    <property type="term" value="P:Gram-negative-bacterium-type cell outer membrane assembly"/>
    <property type="evidence" value="ECO:0007669"/>
    <property type="project" value="UniProtKB-UniRule"/>
</dbReference>
<keyword evidence="3 4" id="KW-0998">Cell outer membrane</keyword>
<dbReference type="Proteomes" id="UP000244906">
    <property type="component" value="Unassembled WGS sequence"/>
</dbReference>
<dbReference type="RefSeq" id="WP_116685916.1">
    <property type="nucleotide sequence ID" value="NZ_CAWNYD010000001.1"/>
</dbReference>
<dbReference type="EMBL" id="QDDL01000001">
    <property type="protein sequence ID" value="PVZ72330.1"/>
    <property type="molecule type" value="Genomic_DNA"/>
</dbReference>
<comment type="subunit">
    <text evidence="4">Part of the Bam complex.</text>
</comment>
<dbReference type="InterPro" id="IPR015943">
    <property type="entry name" value="WD40/YVTN_repeat-like_dom_sf"/>
</dbReference>
<keyword evidence="4" id="KW-0564">Palmitate</keyword>
<dbReference type="Pfam" id="PF13360">
    <property type="entry name" value="PQQ_2"/>
    <property type="match status" value="1"/>
</dbReference>
<evidence type="ECO:0000256" key="2">
    <source>
        <dbReference type="ARBA" id="ARBA00023136"/>
    </source>
</evidence>
<dbReference type="InterPro" id="IPR018391">
    <property type="entry name" value="PQQ_b-propeller_rpt"/>
</dbReference>
<evidence type="ECO:0000256" key="3">
    <source>
        <dbReference type="ARBA" id="ARBA00023237"/>
    </source>
</evidence>
<dbReference type="InterPro" id="IPR011047">
    <property type="entry name" value="Quinoprotein_ADH-like_sf"/>
</dbReference>
<feature type="domain" description="Pyrrolo-quinoline quinone repeat" evidence="5">
    <location>
        <begin position="82"/>
        <end position="304"/>
    </location>
</feature>
<comment type="subcellular location">
    <subcellularLocation>
        <location evidence="4">Cell outer membrane</location>
        <topology evidence="4">Lipid-anchor</topology>
    </subcellularLocation>
</comment>
<dbReference type="SUPFAM" id="SSF50998">
    <property type="entry name" value="Quinoprotein alcohol dehydrogenase-like"/>
    <property type="match status" value="1"/>
</dbReference>
<keyword evidence="2 4" id="KW-0472">Membrane</keyword>
<dbReference type="OrthoDB" id="5173551at2"/>
<accession>A0A2V1H2X3</accession>
<dbReference type="PROSITE" id="PS51257">
    <property type="entry name" value="PROKAR_LIPOPROTEIN"/>
    <property type="match status" value="1"/>
</dbReference>
<evidence type="ECO:0000256" key="4">
    <source>
        <dbReference type="HAMAP-Rule" id="MF_00923"/>
    </source>
</evidence>
<comment type="function">
    <text evidence="4">Part of the outer membrane protein assembly complex, which is involved in assembly and insertion of beta-barrel proteins into the outer membrane.</text>
</comment>
<dbReference type="GO" id="GO:0051205">
    <property type="term" value="P:protein insertion into membrane"/>
    <property type="evidence" value="ECO:0007669"/>
    <property type="project" value="UniProtKB-UniRule"/>
</dbReference>
<sequence>MKWHLPGLLSLSVLVSGCSWFSSNEQPLPQLPQYQPTESWQVLWDETTGEGTSDLDLRLQPQADANNVYTVDFEGQFEARSLKNGALVWRFETEKPVTGGLGISEKSLFAGTSDAEVLAINIVDGKLAWRSAVSSEVLARPLAVKGVVIVQTIDGKLFGLDANDGKQLWLQDRSVPVLSLRGTASPILADDSVVASFADGRIAAFNPVSGNLIWEKRVSVPSGRTEFERLVDVDSDPVWFSPLLLASSFQGNAIALDYRNGQTLWQRSASVYSHAAAAKGSYVIAEETGKVRALDLNSGATRWVQDKLQGRHLGAVVATEQGFLVSDVEGWLHLLSADDGRLLASIEVDDKGLAAAPKLVKQGVLVYGKSGVLALIKLVNKAPSRAYKQSI</sequence>
<proteinExistence type="inferred from homology"/>
<dbReference type="PANTHER" id="PTHR34512:SF30">
    <property type="entry name" value="OUTER MEMBRANE PROTEIN ASSEMBLY FACTOR BAMB"/>
    <property type="match status" value="1"/>
</dbReference>
<dbReference type="HAMAP" id="MF_00923">
    <property type="entry name" value="OM_assembly_BamB"/>
    <property type="match status" value="1"/>
</dbReference>
<reference evidence="6 7" key="1">
    <citation type="submission" date="2018-04" db="EMBL/GenBank/DDBJ databases">
        <title>Thalassorhabdus spongiae gen. nov., sp. nov., isolated from a marine sponge in South-West Iceland.</title>
        <authorList>
            <person name="Knobloch S."/>
            <person name="Daussin A."/>
            <person name="Johannsson R."/>
            <person name="Marteinsson V.T."/>
        </authorList>
    </citation>
    <scope>NUCLEOTIDE SEQUENCE [LARGE SCALE GENOMIC DNA]</scope>
    <source>
        <strain evidence="6 7">Hp12</strain>
    </source>
</reference>
<keyword evidence="7" id="KW-1185">Reference proteome</keyword>
<keyword evidence="1 4" id="KW-0732">Signal</keyword>
<dbReference type="GO" id="GO:0009279">
    <property type="term" value="C:cell outer membrane"/>
    <property type="evidence" value="ECO:0007669"/>
    <property type="project" value="UniProtKB-SubCell"/>
</dbReference>
<dbReference type="SMART" id="SM00564">
    <property type="entry name" value="PQQ"/>
    <property type="match status" value="7"/>
</dbReference>